<dbReference type="NCBIfam" id="TIGR03002">
    <property type="entry name" value="outer_YhbN_LptA"/>
    <property type="match status" value="1"/>
</dbReference>
<dbReference type="Gene3D" id="2.60.450.10">
    <property type="entry name" value="Lipopolysaccharide (LPS) transport protein A like domain"/>
    <property type="match status" value="1"/>
</dbReference>
<feature type="signal peptide" evidence="4">
    <location>
        <begin position="1"/>
        <end position="34"/>
    </location>
</feature>
<comment type="caution">
    <text evidence="6">The sequence shown here is derived from an EMBL/GenBank/DDBJ whole genome shotgun (WGS) entry which is preliminary data.</text>
</comment>
<evidence type="ECO:0000313" key="6">
    <source>
        <dbReference type="EMBL" id="MBO1926296.1"/>
    </source>
</evidence>
<evidence type="ECO:0000256" key="3">
    <source>
        <dbReference type="ARBA" id="ARBA00022764"/>
    </source>
</evidence>
<dbReference type="InterPro" id="IPR005653">
    <property type="entry name" value="OstA-like_N"/>
</dbReference>
<protein>
    <recommendedName>
        <fullName evidence="4">Lipopolysaccharide export system protein LptA</fullName>
    </recommendedName>
</protein>
<dbReference type="InterPro" id="IPR014340">
    <property type="entry name" value="LptA"/>
</dbReference>
<organism evidence="6 7">
    <name type="scientific">Thiomicrorhabdus marina</name>
    <dbReference type="NCBI Taxonomy" id="2818442"/>
    <lineage>
        <taxon>Bacteria</taxon>
        <taxon>Pseudomonadati</taxon>
        <taxon>Pseudomonadota</taxon>
        <taxon>Gammaproteobacteria</taxon>
        <taxon>Thiotrichales</taxon>
        <taxon>Piscirickettsiaceae</taxon>
        <taxon>Thiomicrorhabdus</taxon>
    </lineage>
</organism>
<comment type="function">
    <text evidence="4">Involved in the assembly of lipopolysaccharide (LPS). Required for the translocation of LPS from the inner membrane to the outer membrane. May form a bridge between the inner membrane and the outer membrane, via interactions with LptC and LptD, thereby facilitating LPS transfer across the periplasm.</text>
</comment>
<evidence type="ECO:0000256" key="4">
    <source>
        <dbReference type="HAMAP-Rule" id="MF_01914"/>
    </source>
</evidence>
<dbReference type="HAMAP" id="MF_01914">
    <property type="entry name" value="LPS_assembly_LptA"/>
    <property type="match status" value="1"/>
</dbReference>
<evidence type="ECO:0000256" key="2">
    <source>
        <dbReference type="ARBA" id="ARBA00022729"/>
    </source>
</evidence>
<feature type="chain" id="PRO_5044927846" description="Lipopolysaccharide export system protein LptA" evidence="4">
    <location>
        <begin position="35"/>
        <end position="182"/>
    </location>
</feature>
<keyword evidence="3 4" id="KW-0574">Periplasm</keyword>
<sequence length="182" mass="20037" precursor="true">MTQRRPTSFTRQLGKFSVNTLLACILATPSVAFSAERTLEKSQAISINADQLLVQEKQGISRYQGNVEVTQGELQLNGEQIKIIHPNNQLQSIEISGKPATFKRVDEKSGNVTQGHAQKILYQSKTDTLTFIGDALVEEAGKHKISGAKLVYDLQKQTLQAESSSQNNERVQVILVPNSATE</sequence>
<dbReference type="InterPro" id="IPR052037">
    <property type="entry name" value="LPS_export_LptA"/>
</dbReference>
<keyword evidence="7" id="KW-1185">Reference proteome</keyword>
<keyword evidence="2 4" id="KW-0732">Signal</keyword>
<name>A0ABS3Q1Z6_9GAMM</name>
<dbReference type="Pfam" id="PF03968">
    <property type="entry name" value="LptD_N"/>
    <property type="match status" value="1"/>
</dbReference>
<accession>A0ABS3Q1Z6</accession>
<reference evidence="6 7" key="1">
    <citation type="submission" date="2021-03" db="EMBL/GenBank/DDBJ databases">
        <title>Thiomicrorhabdus sp.nov.,novel sulfur-oxidizing bacteria isolated from coastal sediment.</title>
        <authorList>
            <person name="Liu X."/>
        </authorList>
    </citation>
    <scope>NUCLEOTIDE SEQUENCE [LARGE SCALE GENOMIC DNA]</scope>
    <source>
        <strain evidence="6 7">6S2-11</strain>
    </source>
</reference>
<proteinExistence type="inferred from homology"/>
<feature type="domain" description="Organic solvent tolerance-like N-terminal" evidence="5">
    <location>
        <begin position="47"/>
        <end position="157"/>
    </location>
</feature>
<dbReference type="PANTHER" id="PTHR36504:SF1">
    <property type="entry name" value="LIPOPOLYSACCHARIDE EXPORT SYSTEM PROTEIN LPTA"/>
    <property type="match status" value="1"/>
</dbReference>
<evidence type="ECO:0000259" key="5">
    <source>
        <dbReference type="Pfam" id="PF03968"/>
    </source>
</evidence>
<evidence type="ECO:0000256" key="1">
    <source>
        <dbReference type="ARBA" id="ARBA00022448"/>
    </source>
</evidence>
<dbReference type="EMBL" id="JAGETV010000002">
    <property type="protein sequence ID" value="MBO1926296.1"/>
    <property type="molecule type" value="Genomic_DNA"/>
</dbReference>
<comment type="subcellular location">
    <subcellularLocation>
        <location evidence="4">Periplasm</location>
    </subcellularLocation>
</comment>
<dbReference type="RefSeq" id="WP_208147038.1">
    <property type="nucleotide sequence ID" value="NZ_JAGETV010000002.1"/>
</dbReference>
<comment type="similarity">
    <text evidence="4">Belongs to the LptA family.</text>
</comment>
<gene>
    <name evidence="4 6" type="primary">lptA</name>
    <name evidence="6" type="ORF">J3998_01795</name>
</gene>
<dbReference type="PANTHER" id="PTHR36504">
    <property type="entry name" value="LIPOPOLYSACCHARIDE EXPORT SYSTEM PROTEIN LPTA"/>
    <property type="match status" value="1"/>
</dbReference>
<keyword evidence="1 4" id="KW-0813">Transport</keyword>
<evidence type="ECO:0000313" key="7">
    <source>
        <dbReference type="Proteomes" id="UP000664835"/>
    </source>
</evidence>
<dbReference type="Proteomes" id="UP000664835">
    <property type="component" value="Unassembled WGS sequence"/>
</dbReference>
<comment type="subunit">
    <text evidence="4">Component of the lipopolysaccharide transport and assembly complex.</text>
</comment>